<gene>
    <name evidence="2" type="ORF">CRG98_021738</name>
</gene>
<evidence type="ECO:0000313" key="2">
    <source>
        <dbReference type="EMBL" id="PKI57868.1"/>
    </source>
</evidence>
<name>A0A2I0JNK7_PUNGR</name>
<dbReference type="AlphaFoldDB" id="A0A2I0JNK7"/>
<feature type="region of interest" description="Disordered" evidence="1">
    <location>
        <begin position="1"/>
        <end position="22"/>
    </location>
</feature>
<evidence type="ECO:0000256" key="1">
    <source>
        <dbReference type="SAM" id="MobiDB-lite"/>
    </source>
</evidence>
<reference evidence="2 3" key="1">
    <citation type="submission" date="2017-11" db="EMBL/GenBank/DDBJ databases">
        <title>De-novo sequencing of pomegranate (Punica granatum L.) genome.</title>
        <authorList>
            <person name="Akparov Z."/>
            <person name="Amiraslanov A."/>
            <person name="Hajiyeva S."/>
            <person name="Abbasov M."/>
            <person name="Kaur K."/>
            <person name="Hamwieh A."/>
            <person name="Solovyev V."/>
            <person name="Salamov A."/>
            <person name="Braich B."/>
            <person name="Kosarev P."/>
            <person name="Mahmoud A."/>
            <person name="Hajiyev E."/>
            <person name="Babayeva S."/>
            <person name="Izzatullayeva V."/>
            <person name="Mammadov A."/>
            <person name="Mammadov A."/>
            <person name="Sharifova S."/>
            <person name="Ojaghi J."/>
            <person name="Eynullazada K."/>
            <person name="Bayramov B."/>
            <person name="Abdulazimova A."/>
            <person name="Shahmuradov I."/>
        </authorList>
    </citation>
    <scope>NUCLEOTIDE SEQUENCE [LARGE SCALE GENOMIC DNA]</scope>
    <source>
        <strain evidence="3">cv. AG2017</strain>
        <tissue evidence="2">Leaf</tissue>
    </source>
</reference>
<protein>
    <submittedName>
        <fullName evidence="2">Uncharacterized protein</fullName>
    </submittedName>
</protein>
<feature type="compositionally biased region" description="Basic and acidic residues" evidence="1">
    <location>
        <begin position="9"/>
        <end position="22"/>
    </location>
</feature>
<dbReference type="EMBL" id="PGOL01001481">
    <property type="protein sequence ID" value="PKI57868.1"/>
    <property type="molecule type" value="Genomic_DNA"/>
</dbReference>
<proteinExistence type="predicted"/>
<dbReference type="Proteomes" id="UP000233551">
    <property type="component" value="Unassembled WGS sequence"/>
</dbReference>
<accession>A0A2I0JNK7</accession>
<evidence type="ECO:0000313" key="3">
    <source>
        <dbReference type="Proteomes" id="UP000233551"/>
    </source>
</evidence>
<comment type="caution">
    <text evidence="2">The sequence shown here is derived from an EMBL/GenBank/DDBJ whole genome shotgun (WGS) entry which is preliminary data.</text>
</comment>
<organism evidence="2 3">
    <name type="scientific">Punica granatum</name>
    <name type="common">Pomegranate</name>
    <dbReference type="NCBI Taxonomy" id="22663"/>
    <lineage>
        <taxon>Eukaryota</taxon>
        <taxon>Viridiplantae</taxon>
        <taxon>Streptophyta</taxon>
        <taxon>Embryophyta</taxon>
        <taxon>Tracheophyta</taxon>
        <taxon>Spermatophyta</taxon>
        <taxon>Magnoliopsida</taxon>
        <taxon>eudicotyledons</taxon>
        <taxon>Gunneridae</taxon>
        <taxon>Pentapetalae</taxon>
        <taxon>rosids</taxon>
        <taxon>malvids</taxon>
        <taxon>Myrtales</taxon>
        <taxon>Lythraceae</taxon>
        <taxon>Punica</taxon>
    </lineage>
</organism>
<sequence length="114" mass="13266">MNGLSELSVPHERHPMGRSLDEKDFPMGPLYISYGTIHHNNRLMQHFLYRPSQGHAGHKRITMHGFTSPRDLCRALPLLLRQGKGPIKRYPSPKPKIETIEQTIQHQCKRLHRD</sequence>
<keyword evidence="3" id="KW-1185">Reference proteome</keyword>